<dbReference type="AlphaFoldDB" id="A0A167TZT7"/>
<keyword evidence="3" id="KW-1185">Reference proteome</keyword>
<gene>
    <name evidence="2" type="ORF">FIBSPDRAFT_905012</name>
</gene>
<protein>
    <submittedName>
        <fullName evidence="2">Uncharacterized protein</fullName>
    </submittedName>
</protein>
<proteinExistence type="predicted"/>
<accession>A0A167TZT7</accession>
<evidence type="ECO:0000313" key="2">
    <source>
        <dbReference type="EMBL" id="KZP03452.1"/>
    </source>
</evidence>
<keyword evidence="1" id="KW-0732">Signal</keyword>
<evidence type="ECO:0000256" key="1">
    <source>
        <dbReference type="SAM" id="SignalP"/>
    </source>
</evidence>
<dbReference type="Proteomes" id="UP000076532">
    <property type="component" value="Unassembled WGS sequence"/>
</dbReference>
<name>A0A167TZT7_9AGAM</name>
<evidence type="ECO:0000313" key="3">
    <source>
        <dbReference type="Proteomes" id="UP000076532"/>
    </source>
</evidence>
<reference evidence="2 3" key="1">
    <citation type="journal article" date="2016" name="Mol. Biol. Evol.">
        <title>Comparative Genomics of Early-Diverging Mushroom-Forming Fungi Provides Insights into the Origins of Lignocellulose Decay Capabilities.</title>
        <authorList>
            <person name="Nagy L.G."/>
            <person name="Riley R."/>
            <person name="Tritt A."/>
            <person name="Adam C."/>
            <person name="Daum C."/>
            <person name="Floudas D."/>
            <person name="Sun H."/>
            <person name="Yadav J.S."/>
            <person name="Pangilinan J."/>
            <person name="Larsson K.H."/>
            <person name="Matsuura K."/>
            <person name="Barry K."/>
            <person name="Labutti K."/>
            <person name="Kuo R."/>
            <person name="Ohm R.A."/>
            <person name="Bhattacharya S.S."/>
            <person name="Shirouzu T."/>
            <person name="Yoshinaga Y."/>
            <person name="Martin F.M."/>
            <person name="Grigoriev I.V."/>
            <person name="Hibbett D.S."/>
        </authorList>
    </citation>
    <scope>NUCLEOTIDE SEQUENCE [LARGE SCALE GENOMIC DNA]</scope>
    <source>
        <strain evidence="2 3">CBS 109695</strain>
    </source>
</reference>
<feature type="chain" id="PRO_5007892747" evidence="1">
    <location>
        <begin position="28"/>
        <end position="166"/>
    </location>
</feature>
<feature type="signal peptide" evidence="1">
    <location>
        <begin position="1"/>
        <end position="27"/>
    </location>
</feature>
<sequence length="166" mass="18227">MIMELIKRVNFKLVQVLMLFATQPALTTHKRGCAASKKRFSNAIDGGKLVMIARKKTRTAALLNLGTSESTSSSVVATQPTITIPSISPPKNTTSATEDIDPALSAFTKGLIGLCHISLVQLCQSWKLIRQRLSNTRFQRPKKTHSSHYLHGGHGGEYNFPHGLEM</sequence>
<dbReference type="EMBL" id="KV418067">
    <property type="protein sequence ID" value="KZP03452.1"/>
    <property type="molecule type" value="Genomic_DNA"/>
</dbReference>
<organism evidence="2 3">
    <name type="scientific">Athelia psychrophila</name>
    <dbReference type="NCBI Taxonomy" id="1759441"/>
    <lineage>
        <taxon>Eukaryota</taxon>
        <taxon>Fungi</taxon>
        <taxon>Dikarya</taxon>
        <taxon>Basidiomycota</taxon>
        <taxon>Agaricomycotina</taxon>
        <taxon>Agaricomycetes</taxon>
        <taxon>Agaricomycetidae</taxon>
        <taxon>Atheliales</taxon>
        <taxon>Atheliaceae</taxon>
        <taxon>Athelia</taxon>
    </lineage>
</organism>